<dbReference type="Pfam" id="PF00328">
    <property type="entry name" value="His_Phos_2"/>
    <property type="match status" value="1"/>
</dbReference>
<dbReference type="CDD" id="cd07061">
    <property type="entry name" value="HP_HAP_like"/>
    <property type="match status" value="1"/>
</dbReference>
<dbReference type="PANTHER" id="PTHR11567">
    <property type="entry name" value="ACID PHOSPHATASE-RELATED"/>
    <property type="match status" value="1"/>
</dbReference>
<reference evidence="2 3" key="2">
    <citation type="submission" date="2018-11" db="EMBL/GenBank/DDBJ databases">
        <authorList>
            <consortium name="Pathogen Informatics"/>
        </authorList>
    </citation>
    <scope>NUCLEOTIDE SEQUENCE [LARGE SCALE GENOMIC DNA]</scope>
</reference>
<evidence type="ECO:0000313" key="2">
    <source>
        <dbReference type="EMBL" id="VDK23015.1"/>
    </source>
</evidence>
<accession>A0A0M3J9I4</accession>
<dbReference type="Proteomes" id="UP000267096">
    <property type="component" value="Unassembled WGS sequence"/>
</dbReference>
<organism evidence="4">
    <name type="scientific">Anisakis simplex</name>
    <name type="common">Herring worm</name>
    <dbReference type="NCBI Taxonomy" id="6269"/>
    <lineage>
        <taxon>Eukaryota</taxon>
        <taxon>Metazoa</taxon>
        <taxon>Ecdysozoa</taxon>
        <taxon>Nematoda</taxon>
        <taxon>Chromadorea</taxon>
        <taxon>Rhabditida</taxon>
        <taxon>Spirurina</taxon>
        <taxon>Ascaridomorpha</taxon>
        <taxon>Ascaridoidea</taxon>
        <taxon>Anisakidae</taxon>
        <taxon>Anisakis</taxon>
        <taxon>Anisakis simplex complex</taxon>
    </lineage>
</organism>
<reference evidence="4" key="1">
    <citation type="submission" date="2017-02" db="UniProtKB">
        <authorList>
            <consortium name="WormBaseParasite"/>
        </authorList>
    </citation>
    <scope>IDENTIFICATION</scope>
</reference>
<dbReference type="Gene3D" id="3.40.50.1240">
    <property type="entry name" value="Phosphoglycerate mutase-like"/>
    <property type="match status" value="1"/>
</dbReference>
<gene>
    <name evidence="2" type="ORF">ASIM_LOCUS4068</name>
</gene>
<dbReference type="InterPro" id="IPR050645">
    <property type="entry name" value="Histidine_acid_phosphatase"/>
</dbReference>
<dbReference type="PANTHER" id="PTHR11567:SF198">
    <property type="entry name" value="HISTIDINE ACID PHOSPHATASE"/>
    <property type="match status" value="1"/>
</dbReference>
<protein>
    <submittedName>
        <fullName evidence="4">Tyrosine-protein phosphatase domain-containing protein</fullName>
    </submittedName>
</protein>
<dbReference type="GO" id="GO:0003993">
    <property type="term" value="F:acid phosphatase activity"/>
    <property type="evidence" value="ECO:0007669"/>
    <property type="project" value="UniProtKB-EC"/>
</dbReference>
<evidence type="ECO:0000313" key="3">
    <source>
        <dbReference type="Proteomes" id="UP000267096"/>
    </source>
</evidence>
<dbReference type="SUPFAM" id="SSF53254">
    <property type="entry name" value="Phosphoglycerate mutase-like"/>
    <property type="match status" value="1"/>
</dbReference>
<dbReference type="InterPro" id="IPR029033">
    <property type="entry name" value="His_PPase_superfam"/>
</dbReference>
<dbReference type="InterPro" id="IPR000560">
    <property type="entry name" value="His_Pase_clade-2"/>
</dbReference>
<comment type="similarity">
    <text evidence="1">Belongs to the histidine acid phosphatase family.</text>
</comment>
<dbReference type="AlphaFoldDB" id="A0A0M3J9I4"/>
<dbReference type="WBParaSite" id="ASIM_0000424901-mRNA-1">
    <property type="protein sequence ID" value="ASIM_0000424901-mRNA-1"/>
    <property type="gene ID" value="ASIM_0000424901"/>
</dbReference>
<keyword evidence="3" id="KW-1185">Reference proteome</keyword>
<name>A0A0M3J9I4_ANISI</name>
<evidence type="ECO:0000313" key="4">
    <source>
        <dbReference type="WBParaSite" id="ASIM_0000424901-mRNA-1"/>
    </source>
</evidence>
<dbReference type="EMBL" id="UYRR01006829">
    <property type="protein sequence ID" value="VDK23015.1"/>
    <property type="molecule type" value="Genomic_DNA"/>
</dbReference>
<proteinExistence type="inferred from homology"/>
<evidence type="ECO:0000256" key="1">
    <source>
        <dbReference type="ARBA" id="ARBA00005375"/>
    </source>
</evidence>
<dbReference type="OrthoDB" id="258392at2759"/>
<sequence>MKQQYSLGRLIRERYIESAEQPLLSPTYNAKEIYVRSTDVNRTLVSAMSNLAGMYPYGVPGSDYPHIKNGSWPAHWTPIPVHTVEFETDHVRSVTHWQNVIARYNWRNKLVPVNCTKNMRWIIRLVVIV</sequence>